<accession>A0A382GLI4</accession>
<gene>
    <name evidence="5" type="ORF">METZ01_LOCUS228844</name>
</gene>
<dbReference type="InterPro" id="IPR013005">
    <property type="entry name" value="Ribosomal_uL4-like"/>
</dbReference>
<organism evidence="5">
    <name type="scientific">marine metagenome</name>
    <dbReference type="NCBI Taxonomy" id="408172"/>
    <lineage>
        <taxon>unclassified sequences</taxon>
        <taxon>metagenomes</taxon>
        <taxon>ecological metagenomes</taxon>
    </lineage>
</organism>
<dbReference type="NCBIfam" id="TIGR03953">
    <property type="entry name" value="rplD_bact"/>
    <property type="match status" value="1"/>
</dbReference>
<dbReference type="HAMAP" id="MF_01328_B">
    <property type="entry name" value="Ribosomal_uL4_B"/>
    <property type="match status" value="1"/>
</dbReference>
<dbReference type="EMBL" id="UINC01056220">
    <property type="protein sequence ID" value="SVB75990.1"/>
    <property type="molecule type" value="Genomic_DNA"/>
</dbReference>
<dbReference type="GO" id="GO:0003735">
    <property type="term" value="F:structural constituent of ribosome"/>
    <property type="evidence" value="ECO:0007669"/>
    <property type="project" value="InterPro"/>
</dbReference>
<dbReference type="AlphaFoldDB" id="A0A382GLI4"/>
<dbReference type="PANTHER" id="PTHR10746">
    <property type="entry name" value="50S RIBOSOMAL PROTEIN L4"/>
    <property type="match status" value="1"/>
</dbReference>
<proteinExistence type="inferred from homology"/>
<dbReference type="SUPFAM" id="SSF52166">
    <property type="entry name" value="Ribosomal protein L4"/>
    <property type="match status" value="1"/>
</dbReference>
<feature type="compositionally biased region" description="Basic residues" evidence="4">
    <location>
        <begin position="57"/>
        <end position="68"/>
    </location>
</feature>
<evidence type="ECO:0000313" key="5">
    <source>
        <dbReference type="EMBL" id="SVB75990.1"/>
    </source>
</evidence>
<dbReference type="GO" id="GO:0005840">
    <property type="term" value="C:ribosome"/>
    <property type="evidence" value="ECO:0007669"/>
    <property type="project" value="UniProtKB-KW"/>
</dbReference>
<evidence type="ECO:0000256" key="2">
    <source>
        <dbReference type="ARBA" id="ARBA00022980"/>
    </source>
</evidence>
<feature type="region of interest" description="Disordered" evidence="4">
    <location>
        <begin position="40"/>
        <end position="68"/>
    </location>
</feature>
<dbReference type="GO" id="GO:0006412">
    <property type="term" value="P:translation"/>
    <property type="evidence" value="ECO:0007669"/>
    <property type="project" value="InterPro"/>
</dbReference>
<dbReference type="PANTHER" id="PTHR10746:SF6">
    <property type="entry name" value="LARGE RIBOSOMAL SUBUNIT PROTEIN UL4M"/>
    <property type="match status" value="1"/>
</dbReference>
<dbReference type="InterPro" id="IPR002136">
    <property type="entry name" value="Ribosomal_uL4"/>
</dbReference>
<protein>
    <recommendedName>
        <fullName evidence="6">50S ribosomal protein L4</fullName>
    </recommendedName>
</protein>
<dbReference type="InterPro" id="IPR023574">
    <property type="entry name" value="Ribosomal_uL4_dom_sf"/>
</dbReference>
<keyword evidence="2" id="KW-0689">Ribosomal protein</keyword>
<sequence length="206" mass="23239">MNTIKPDGTKGTAIKVNNEVFKIEPNEAVVYQAVMQELHNQRQGTHSAKSRGMVKGGGRKPWRQKGRGVARAGTIRSPLWKGGGTVFGPEPHSYKKRMPKKMKQLARKSILSYKASKGEIFIVNEFVQLEPKTAIFYEFLKSLDIQKQKILVLPEEIGKNIRLSVRNLYNVDINKADSASTYDLINHDFLLFDKPGLLSLNEKLSN</sequence>
<dbReference type="Pfam" id="PF00573">
    <property type="entry name" value="Ribosomal_L4"/>
    <property type="match status" value="1"/>
</dbReference>
<dbReference type="GO" id="GO:1990904">
    <property type="term" value="C:ribonucleoprotein complex"/>
    <property type="evidence" value="ECO:0007669"/>
    <property type="project" value="UniProtKB-KW"/>
</dbReference>
<reference evidence="5" key="1">
    <citation type="submission" date="2018-05" db="EMBL/GenBank/DDBJ databases">
        <authorList>
            <person name="Lanie J.A."/>
            <person name="Ng W.-L."/>
            <person name="Kazmierczak K.M."/>
            <person name="Andrzejewski T.M."/>
            <person name="Davidsen T.M."/>
            <person name="Wayne K.J."/>
            <person name="Tettelin H."/>
            <person name="Glass J.I."/>
            <person name="Rusch D."/>
            <person name="Podicherti R."/>
            <person name="Tsui H.-C.T."/>
            <person name="Winkler M.E."/>
        </authorList>
    </citation>
    <scope>NUCLEOTIDE SEQUENCE</scope>
</reference>
<evidence type="ECO:0000256" key="1">
    <source>
        <dbReference type="ARBA" id="ARBA00010528"/>
    </source>
</evidence>
<keyword evidence="3" id="KW-0687">Ribonucleoprotein</keyword>
<evidence type="ECO:0000256" key="4">
    <source>
        <dbReference type="SAM" id="MobiDB-lite"/>
    </source>
</evidence>
<name>A0A382GLI4_9ZZZZ</name>
<comment type="similarity">
    <text evidence="1">Belongs to the universal ribosomal protein uL4 family.</text>
</comment>
<evidence type="ECO:0008006" key="6">
    <source>
        <dbReference type="Google" id="ProtNLM"/>
    </source>
</evidence>
<dbReference type="Gene3D" id="3.40.1370.10">
    <property type="match status" value="1"/>
</dbReference>
<evidence type="ECO:0000256" key="3">
    <source>
        <dbReference type="ARBA" id="ARBA00023274"/>
    </source>
</evidence>